<dbReference type="GeneID" id="75051961"/>
<keyword evidence="3" id="KW-0804">Transcription</keyword>
<feature type="region of interest" description="Disordered" evidence="4">
    <location>
        <begin position="266"/>
        <end position="290"/>
    </location>
</feature>
<dbReference type="EMBL" id="CP039126">
    <property type="protein sequence ID" value="QMW79356.1"/>
    <property type="molecule type" value="Genomic_DNA"/>
</dbReference>
<dbReference type="PANTHER" id="PTHR43280:SF28">
    <property type="entry name" value="HTH-TYPE TRANSCRIPTIONAL ACTIVATOR RHAS"/>
    <property type="match status" value="1"/>
</dbReference>
<dbReference type="PROSITE" id="PS01124">
    <property type="entry name" value="HTH_ARAC_FAMILY_2"/>
    <property type="match status" value="1"/>
</dbReference>
<dbReference type="InterPro" id="IPR020449">
    <property type="entry name" value="Tscrpt_reg_AraC-type_HTH"/>
</dbReference>
<name>A0A4P6M0A2_9FIRM</name>
<dbReference type="Proteomes" id="UP000289794">
    <property type="component" value="Chromosome"/>
</dbReference>
<evidence type="ECO:0000313" key="7">
    <source>
        <dbReference type="EMBL" id="QMW79356.1"/>
    </source>
</evidence>
<dbReference type="InterPro" id="IPR003313">
    <property type="entry name" value="AraC-bd"/>
</dbReference>
<dbReference type="InterPro" id="IPR014710">
    <property type="entry name" value="RmlC-like_jellyroll"/>
</dbReference>
<proteinExistence type="predicted"/>
<dbReference type="RefSeq" id="WP_018594948.1">
    <property type="nucleotide sequence ID" value="NZ_AP031416.1"/>
</dbReference>
<evidence type="ECO:0000313" key="9">
    <source>
        <dbReference type="Proteomes" id="UP000515789"/>
    </source>
</evidence>
<reference evidence="6 8" key="1">
    <citation type="submission" date="2019-01" db="EMBL/GenBank/DDBJ databases">
        <title>PMF-metabolizing Aryl O-demethylase.</title>
        <authorList>
            <person name="Kim M."/>
        </authorList>
    </citation>
    <scope>NUCLEOTIDE SEQUENCE [LARGE SCALE GENOMIC DNA]</scope>
    <source>
        <strain evidence="6 8">PMF1</strain>
    </source>
</reference>
<dbReference type="SUPFAM" id="SSF51215">
    <property type="entry name" value="Regulatory protein AraC"/>
    <property type="match status" value="1"/>
</dbReference>
<dbReference type="Pfam" id="PF02311">
    <property type="entry name" value="AraC_binding"/>
    <property type="match status" value="1"/>
</dbReference>
<dbReference type="InterPro" id="IPR018060">
    <property type="entry name" value="HTH_AraC"/>
</dbReference>
<keyword evidence="1" id="KW-0805">Transcription regulation</keyword>
<dbReference type="Gene3D" id="2.60.120.10">
    <property type="entry name" value="Jelly Rolls"/>
    <property type="match status" value="1"/>
</dbReference>
<evidence type="ECO:0000313" key="8">
    <source>
        <dbReference type="Proteomes" id="UP000289794"/>
    </source>
</evidence>
<evidence type="ECO:0000256" key="3">
    <source>
        <dbReference type="ARBA" id="ARBA00023163"/>
    </source>
</evidence>
<accession>A0A4P6M0A2</accession>
<dbReference type="AlphaFoldDB" id="A0A4P6M0A2"/>
<evidence type="ECO:0000256" key="1">
    <source>
        <dbReference type="ARBA" id="ARBA00023015"/>
    </source>
</evidence>
<dbReference type="PANTHER" id="PTHR43280">
    <property type="entry name" value="ARAC-FAMILY TRANSCRIPTIONAL REGULATOR"/>
    <property type="match status" value="1"/>
</dbReference>
<dbReference type="EMBL" id="CP035945">
    <property type="protein sequence ID" value="QBE97495.1"/>
    <property type="molecule type" value="Genomic_DNA"/>
</dbReference>
<dbReference type="InterPro" id="IPR009057">
    <property type="entry name" value="Homeodomain-like_sf"/>
</dbReference>
<dbReference type="Pfam" id="PF12833">
    <property type="entry name" value="HTH_18"/>
    <property type="match status" value="1"/>
</dbReference>
<dbReference type="Gene3D" id="1.10.10.60">
    <property type="entry name" value="Homeodomain-like"/>
    <property type="match status" value="2"/>
</dbReference>
<dbReference type="GO" id="GO:0003700">
    <property type="term" value="F:DNA-binding transcription factor activity"/>
    <property type="evidence" value="ECO:0007669"/>
    <property type="project" value="InterPro"/>
</dbReference>
<keyword evidence="2" id="KW-0238">DNA-binding</keyword>
<organism evidence="6 8">
    <name type="scientific">Blautia producta</name>
    <dbReference type="NCBI Taxonomy" id="33035"/>
    <lineage>
        <taxon>Bacteria</taxon>
        <taxon>Bacillati</taxon>
        <taxon>Bacillota</taxon>
        <taxon>Clostridia</taxon>
        <taxon>Lachnospirales</taxon>
        <taxon>Lachnospiraceae</taxon>
        <taxon>Blautia</taxon>
    </lineage>
</organism>
<dbReference type="PRINTS" id="PR00032">
    <property type="entry name" value="HTHARAC"/>
</dbReference>
<evidence type="ECO:0000259" key="5">
    <source>
        <dbReference type="PROSITE" id="PS01124"/>
    </source>
</evidence>
<dbReference type="InterPro" id="IPR037923">
    <property type="entry name" value="HTH-like"/>
</dbReference>
<feature type="domain" description="HTH araC/xylS-type" evidence="5">
    <location>
        <begin position="175"/>
        <end position="273"/>
    </location>
</feature>
<dbReference type="KEGG" id="bpro:PMF13cell1_03054"/>
<evidence type="ECO:0000256" key="2">
    <source>
        <dbReference type="ARBA" id="ARBA00023125"/>
    </source>
</evidence>
<dbReference type="GO" id="GO:0043565">
    <property type="term" value="F:sequence-specific DNA binding"/>
    <property type="evidence" value="ECO:0007669"/>
    <property type="project" value="InterPro"/>
</dbReference>
<feature type="compositionally biased region" description="Basic and acidic residues" evidence="4">
    <location>
        <begin position="269"/>
        <end position="290"/>
    </location>
</feature>
<dbReference type="SUPFAM" id="SSF46689">
    <property type="entry name" value="Homeodomain-like"/>
    <property type="match status" value="2"/>
</dbReference>
<reference evidence="7 9" key="2">
    <citation type="submission" date="2019-04" db="EMBL/GenBank/DDBJ databases">
        <authorList>
            <person name="Schori C."/>
            <person name="Ahrens C."/>
        </authorList>
    </citation>
    <scope>NUCLEOTIDE SEQUENCE [LARGE SCALE GENOMIC DNA]</scope>
    <source>
        <strain evidence="7 9">DSM 2950</strain>
    </source>
</reference>
<evidence type="ECO:0000313" key="6">
    <source>
        <dbReference type="EMBL" id="QBE97495.1"/>
    </source>
</evidence>
<sequence length="290" mass="33745">MSNQRYSMDPPPMSLPVQLLYVTCARSDKDWHSMEHSHYFAELFFITKGEGCFIIDNKRVPVRERDLVLVNPGVSHTELGNKKSPWEYIALGIEGLQFHSQEKKGPYDYSIHVLGQSQSRISDCLMQMASEARLEEPDSGAVCQKLLELLLLYITRYTRQNILAAPPKKVTKECRFVEQYINEHYFEEITLESLSLLAHINKYYLVHAFKAYKGISPIGYLTQKRLSEAMHLLETTNYPVTKISGMVGYSSQSYFSQAFRRMTSMSPNEYRKKNERQMLENKQDFDQHTR</sequence>
<dbReference type="SMART" id="SM00342">
    <property type="entry name" value="HTH_ARAC"/>
    <property type="match status" value="1"/>
</dbReference>
<protein>
    <submittedName>
        <fullName evidence="7">AraC family transcriptional regulator</fullName>
    </submittedName>
    <submittedName>
        <fullName evidence="6">Arabinose operon regulatory protein</fullName>
    </submittedName>
</protein>
<gene>
    <name evidence="6" type="primary">araC_9</name>
    <name evidence="7" type="ORF">E5259_18070</name>
    <name evidence="6" type="ORF">PMF13cell1_03054</name>
</gene>
<evidence type="ECO:0000256" key="4">
    <source>
        <dbReference type="SAM" id="MobiDB-lite"/>
    </source>
</evidence>
<dbReference type="Proteomes" id="UP000515789">
    <property type="component" value="Chromosome"/>
</dbReference>